<sequence>MNYISPAIRGLEQMVQVPPASGISISSLAVQDGTLSRDSSRNHSAACSFWGWPSEAWAKIALNATVQDRRQTELPARSWGEILCLVPGPSLGSLVNGLLLARQIEKIERFGAEREKAATGLSWWNAAFGAKRAIVDQQTQHQSITQSTCEASPHPPVTAWQGGIQPTRNDRPLSIRQSSSFLQPEAVAETLIPRAAHSSQDCAVVPLTRLRDAPRFPAA</sequence>
<gene>
    <name evidence="1" type="ORF">CFAM422_000625</name>
</gene>
<organism evidence="1 2">
    <name type="scientific">Trichoderma lentiforme</name>
    <dbReference type="NCBI Taxonomy" id="1567552"/>
    <lineage>
        <taxon>Eukaryota</taxon>
        <taxon>Fungi</taxon>
        <taxon>Dikarya</taxon>
        <taxon>Ascomycota</taxon>
        <taxon>Pezizomycotina</taxon>
        <taxon>Sordariomycetes</taxon>
        <taxon>Hypocreomycetidae</taxon>
        <taxon>Hypocreales</taxon>
        <taxon>Hypocreaceae</taxon>
        <taxon>Trichoderma</taxon>
    </lineage>
</organism>
<dbReference type="Proteomes" id="UP000801864">
    <property type="component" value="Unassembled WGS sequence"/>
</dbReference>
<keyword evidence="2" id="KW-1185">Reference proteome</keyword>
<dbReference type="AlphaFoldDB" id="A0A9P5CJ22"/>
<comment type="caution">
    <text evidence="1">The sequence shown here is derived from an EMBL/GenBank/DDBJ whole genome shotgun (WGS) entry which is preliminary data.</text>
</comment>
<evidence type="ECO:0000313" key="2">
    <source>
        <dbReference type="Proteomes" id="UP000801864"/>
    </source>
</evidence>
<dbReference type="EMBL" id="QLNT01000001">
    <property type="protein sequence ID" value="KAF3077133.1"/>
    <property type="molecule type" value="Genomic_DNA"/>
</dbReference>
<name>A0A9P5CJ22_9HYPO</name>
<accession>A0A9P5CJ22</accession>
<proteinExistence type="predicted"/>
<evidence type="ECO:0000313" key="1">
    <source>
        <dbReference type="EMBL" id="KAF3077133.1"/>
    </source>
</evidence>
<protein>
    <submittedName>
        <fullName evidence="1">Uncharacterized protein</fullName>
    </submittedName>
</protein>
<reference evidence="1 2" key="1">
    <citation type="submission" date="2018-06" db="EMBL/GenBank/DDBJ databases">
        <title>Genome analysis of cellulolytic fungus Trichoderma lentiforme CFAM-422.</title>
        <authorList>
            <person name="Steindorff A.S."/>
            <person name="Formighieri E.F."/>
            <person name="Midorikawa G.E.O."/>
            <person name="Tamietti M.S."/>
            <person name="Ramos E.Z."/>
            <person name="Silva A.S."/>
            <person name="Bon E.P.S."/>
            <person name="Mendes T.D."/>
            <person name="Damaso M.C.T."/>
            <person name="Favaro L.C.L."/>
        </authorList>
    </citation>
    <scope>NUCLEOTIDE SEQUENCE [LARGE SCALE GENOMIC DNA]</scope>
    <source>
        <strain evidence="1 2">CFAM-422</strain>
    </source>
</reference>